<proteinExistence type="predicted"/>
<reference evidence="2 3" key="1">
    <citation type="journal article" date="2019" name="Int. J. Syst. Evol. Microbiol.">
        <title>The Global Catalogue of Microorganisms (GCM) 10K type strain sequencing project: providing services to taxonomists for standard genome sequencing and annotation.</title>
        <authorList>
            <consortium name="The Broad Institute Genomics Platform"/>
            <consortium name="The Broad Institute Genome Sequencing Center for Infectious Disease"/>
            <person name="Wu L."/>
            <person name="Ma J."/>
        </authorList>
    </citation>
    <scope>NUCLEOTIDE SEQUENCE [LARGE SCALE GENOMIC DNA]</scope>
    <source>
        <strain evidence="2 3">JCM 3325</strain>
    </source>
</reference>
<protein>
    <submittedName>
        <fullName evidence="2">Uncharacterized protein</fullName>
    </submittedName>
</protein>
<keyword evidence="3" id="KW-1185">Reference proteome</keyword>
<evidence type="ECO:0000313" key="2">
    <source>
        <dbReference type="EMBL" id="GAA2437349.1"/>
    </source>
</evidence>
<accession>A0ABN3JRL3</accession>
<gene>
    <name evidence="2" type="ORF">GCM10010191_60250</name>
</gene>
<name>A0ABN3JRL3_9ACTN</name>
<organism evidence="2 3">
    <name type="scientific">Actinomadura vinacea</name>
    <dbReference type="NCBI Taxonomy" id="115336"/>
    <lineage>
        <taxon>Bacteria</taxon>
        <taxon>Bacillati</taxon>
        <taxon>Actinomycetota</taxon>
        <taxon>Actinomycetes</taxon>
        <taxon>Streptosporangiales</taxon>
        <taxon>Thermomonosporaceae</taxon>
        <taxon>Actinomadura</taxon>
    </lineage>
</organism>
<dbReference type="Proteomes" id="UP001501231">
    <property type="component" value="Unassembled WGS sequence"/>
</dbReference>
<sequence length="372" mass="40804">MSAGDVVSSEGAIGDHPAQREPTGSAGAVVLEQRDGRILVRSAIGDQGRADSRTPLAFLGTISLADVSEPTRVQLVERDGPRVLLRQVDPGEPEAERVPLYDGDELIVMQALSHIGFNTSPTPNTPESFLFSCRIVPVKSEPGRVLARTLRHGEPDTGQRVHVRPGDQLKLVDVTVHIDHIDSQESATASGHVPLTPVLWTWLSIGQGHDPTRTRYLLAAARRLDTANRLLMVMEDRRNQLNQDELGGPQIRRCFFDLVGAVEMAVVALGRAVDMVRQAPDLVGCTVPVPAQVVSSWPALHQIRNAYEHIEDRALGQVHQQPHPDALTIFDQRQLLTHDVLVYGQHRLDVAEEIPNLLAEVRQFLKDAVANG</sequence>
<comment type="caution">
    <text evidence="2">The sequence shown here is derived from an EMBL/GenBank/DDBJ whole genome shotgun (WGS) entry which is preliminary data.</text>
</comment>
<evidence type="ECO:0000256" key="1">
    <source>
        <dbReference type="SAM" id="MobiDB-lite"/>
    </source>
</evidence>
<feature type="region of interest" description="Disordered" evidence="1">
    <location>
        <begin position="1"/>
        <end position="28"/>
    </location>
</feature>
<evidence type="ECO:0000313" key="3">
    <source>
        <dbReference type="Proteomes" id="UP001501231"/>
    </source>
</evidence>
<dbReference type="EMBL" id="BAAARW010000022">
    <property type="protein sequence ID" value="GAA2437349.1"/>
    <property type="molecule type" value="Genomic_DNA"/>
</dbReference>